<reference evidence="7 10" key="2">
    <citation type="submission" date="2016-10" db="EMBL/GenBank/DDBJ databases">
        <title>Hydorgenophaga sp. LPB0072 isolated from gastropod.</title>
        <authorList>
            <person name="Kim E."/>
            <person name="Yi H."/>
        </authorList>
    </citation>
    <scope>NUCLEOTIDE SEQUENCE [LARGE SCALE GENOMIC DNA]</scope>
    <source>
        <strain evidence="7 10">LPB0072</strain>
    </source>
</reference>
<dbReference type="OrthoDB" id="270177at2"/>
<dbReference type="InterPro" id="IPR009057">
    <property type="entry name" value="Homeodomain-like_sf"/>
</dbReference>
<keyword evidence="2" id="KW-0805">Transcription regulation</keyword>
<dbReference type="PANTHER" id="PTHR47506:SF1">
    <property type="entry name" value="HTH-TYPE TRANSCRIPTIONAL REGULATOR YJDC"/>
    <property type="match status" value="1"/>
</dbReference>
<accession>A0A167IIW3</accession>
<evidence type="ECO:0000256" key="2">
    <source>
        <dbReference type="ARBA" id="ARBA00023015"/>
    </source>
</evidence>
<dbReference type="PROSITE" id="PS01081">
    <property type="entry name" value="HTH_TETR_1"/>
    <property type="match status" value="1"/>
</dbReference>
<evidence type="ECO:0000313" key="8">
    <source>
        <dbReference type="EMBL" id="OAD42900.1"/>
    </source>
</evidence>
<dbReference type="Gene3D" id="1.10.10.60">
    <property type="entry name" value="Homeodomain-like"/>
    <property type="match status" value="1"/>
</dbReference>
<keyword evidence="4" id="KW-0804">Transcription</keyword>
<reference evidence="8 9" key="1">
    <citation type="submission" date="2016-02" db="EMBL/GenBank/DDBJ databases">
        <title>Draft genome sequence of Hydrogenophaga sp. LPB0072.</title>
        <authorList>
            <person name="Shin S.-K."/>
            <person name="Yi H."/>
        </authorList>
    </citation>
    <scope>NUCLEOTIDE SEQUENCE [LARGE SCALE GENOMIC DNA]</scope>
    <source>
        <strain evidence="8 9">LPB0072</strain>
    </source>
</reference>
<dbReference type="SUPFAM" id="SSF46689">
    <property type="entry name" value="Homeodomain-like"/>
    <property type="match status" value="1"/>
</dbReference>
<name>A0A167IIW3_9BURK</name>
<evidence type="ECO:0000256" key="4">
    <source>
        <dbReference type="ARBA" id="ARBA00023163"/>
    </source>
</evidence>
<dbReference type="STRING" id="1763535.LPB072_16315"/>
<evidence type="ECO:0000256" key="5">
    <source>
        <dbReference type="PROSITE-ProRule" id="PRU00335"/>
    </source>
</evidence>
<dbReference type="PROSITE" id="PS50977">
    <property type="entry name" value="HTH_TETR_2"/>
    <property type="match status" value="1"/>
</dbReference>
<dbReference type="Pfam" id="PF00440">
    <property type="entry name" value="TetR_N"/>
    <property type="match status" value="1"/>
</dbReference>
<dbReference type="GO" id="GO:0003677">
    <property type="term" value="F:DNA binding"/>
    <property type="evidence" value="ECO:0007669"/>
    <property type="project" value="UniProtKB-UniRule"/>
</dbReference>
<dbReference type="InterPro" id="IPR001647">
    <property type="entry name" value="HTH_TetR"/>
</dbReference>
<protein>
    <submittedName>
        <fullName evidence="7">TetR family transcriptional regulator</fullName>
    </submittedName>
</protein>
<dbReference type="EMBL" id="LVWD01000006">
    <property type="protein sequence ID" value="OAD42900.1"/>
    <property type="molecule type" value="Genomic_DNA"/>
</dbReference>
<dbReference type="EMBL" id="CP017476">
    <property type="protein sequence ID" value="AOW14170.1"/>
    <property type="molecule type" value="Genomic_DNA"/>
</dbReference>
<dbReference type="PANTHER" id="PTHR47506">
    <property type="entry name" value="TRANSCRIPTIONAL REGULATORY PROTEIN"/>
    <property type="match status" value="1"/>
</dbReference>
<dbReference type="AlphaFoldDB" id="A0A167IIW3"/>
<evidence type="ECO:0000256" key="1">
    <source>
        <dbReference type="ARBA" id="ARBA00022491"/>
    </source>
</evidence>
<proteinExistence type="predicted"/>
<dbReference type="InterPro" id="IPR023772">
    <property type="entry name" value="DNA-bd_HTH_TetR-type_CS"/>
</dbReference>
<evidence type="ECO:0000313" key="7">
    <source>
        <dbReference type="EMBL" id="AOW14170.1"/>
    </source>
</evidence>
<dbReference type="RefSeq" id="WP_066087562.1">
    <property type="nucleotide sequence ID" value="NZ_CP017476.1"/>
</dbReference>
<dbReference type="Proteomes" id="UP000185657">
    <property type="component" value="Unassembled WGS sequence"/>
</dbReference>
<dbReference type="PRINTS" id="PR00455">
    <property type="entry name" value="HTHTETR"/>
</dbReference>
<dbReference type="KEGG" id="hyl:LPB072_16315"/>
<dbReference type="Gene3D" id="1.10.357.10">
    <property type="entry name" value="Tetracycline Repressor, domain 2"/>
    <property type="match status" value="1"/>
</dbReference>
<organism evidence="7 10">
    <name type="scientific">Hydrogenophaga crassostreae</name>
    <dbReference type="NCBI Taxonomy" id="1763535"/>
    <lineage>
        <taxon>Bacteria</taxon>
        <taxon>Pseudomonadati</taxon>
        <taxon>Pseudomonadota</taxon>
        <taxon>Betaproteobacteria</taxon>
        <taxon>Burkholderiales</taxon>
        <taxon>Comamonadaceae</taxon>
        <taxon>Hydrogenophaga</taxon>
    </lineage>
</organism>
<evidence type="ECO:0000259" key="6">
    <source>
        <dbReference type="PROSITE" id="PS50977"/>
    </source>
</evidence>
<feature type="DNA-binding region" description="H-T-H motif" evidence="5">
    <location>
        <begin position="29"/>
        <end position="48"/>
    </location>
</feature>
<gene>
    <name evidence="7" type="ORF">LPB072_16315</name>
    <name evidence="8" type="ORF">LPB72_06400</name>
</gene>
<feature type="domain" description="HTH tetR-type" evidence="6">
    <location>
        <begin position="6"/>
        <end position="66"/>
    </location>
</feature>
<evidence type="ECO:0000256" key="3">
    <source>
        <dbReference type="ARBA" id="ARBA00023125"/>
    </source>
</evidence>
<dbReference type="Proteomes" id="UP000185680">
    <property type="component" value="Chromosome"/>
</dbReference>
<dbReference type="Pfam" id="PF16925">
    <property type="entry name" value="TetR_C_13"/>
    <property type="match status" value="1"/>
</dbReference>
<dbReference type="SUPFAM" id="SSF48498">
    <property type="entry name" value="Tetracyclin repressor-like, C-terminal domain"/>
    <property type="match status" value="1"/>
</dbReference>
<evidence type="ECO:0000313" key="10">
    <source>
        <dbReference type="Proteomes" id="UP000185680"/>
    </source>
</evidence>
<dbReference type="InterPro" id="IPR011075">
    <property type="entry name" value="TetR_C"/>
</dbReference>
<keyword evidence="1" id="KW-0678">Repressor</keyword>
<dbReference type="InterPro" id="IPR036271">
    <property type="entry name" value="Tet_transcr_reg_TetR-rel_C_sf"/>
</dbReference>
<keyword evidence="3 5" id="KW-0238">DNA-binding</keyword>
<sequence>MPWEKSFDEDEIVGKAMNVFWEKGYEPASMADLIAGTGITRGSLYNAFGGKEALFIKALEKYDKDNRRALLAELEAVDDPVRAIAVLFDGLVAETVADAEKKGCFLVNTASDLATHGEEVNRLVRDGLRDFQAFFRRCIEVGQARQKIPLGIEPEAAAKGLMAMVVAIRVLGRGVFDEASLKTIAEQAQRLLR</sequence>
<keyword evidence="9" id="KW-1185">Reference proteome</keyword>
<evidence type="ECO:0000313" key="9">
    <source>
        <dbReference type="Proteomes" id="UP000185657"/>
    </source>
</evidence>